<organism evidence="1 2">
    <name type="scientific">Paenibacillus oralis</name>
    <dbReference type="NCBI Taxonomy" id="2490856"/>
    <lineage>
        <taxon>Bacteria</taxon>
        <taxon>Bacillati</taxon>
        <taxon>Bacillota</taxon>
        <taxon>Bacilli</taxon>
        <taxon>Bacillales</taxon>
        <taxon>Paenibacillaceae</taxon>
        <taxon>Paenibacillus</taxon>
    </lineage>
</organism>
<evidence type="ECO:0000313" key="2">
    <source>
        <dbReference type="Proteomes" id="UP000267017"/>
    </source>
</evidence>
<comment type="caution">
    <text evidence="1">The sequence shown here is derived from an EMBL/GenBank/DDBJ whole genome shotgun (WGS) entry which is preliminary data.</text>
</comment>
<dbReference type="AlphaFoldDB" id="A0A3P3U822"/>
<proteinExistence type="predicted"/>
<dbReference type="Proteomes" id="UP000267017">
    <property type="component" value="Unassembled WGS sequence"/>
</dbReference>
<evidence type="ECO:0000313" key="1">
    <source>
        <dbReference type="EMBL" id="RRJ66400.1"/>
    </source>
</evidence>
<accession>A0A3P3U822</accession>
<dbReference type="RefSeq" id="WP_128634186.1">
    <property type="nucleotide sequence ID" value="NZ_RRCN01000001.1"/>
</dbReference>
<dbReference type="EMBL" id="RRCN01000001">
    <property type="protein sequence ID" value="RRJ66400.1"/>
    <property type="molecule type" value="Genomic_DNA"/>
</dbReference>
<name>A0A3P3U822_9BACL</name>
<gene>
    <name evidence="1" type="ORF">EHV15_28370</name>
</gene>
<reference evidence="1 2" key="1">
    <citation type="submission" date="2018-11" db="EMBL/GenBank/DDBJ databases">
        <title>Genome sequencing of Paenibacillus sp. KCOM 3021 (= ChDC PVNT-B20).</title>
        <authorList>
            <person name="Kook J.-K."/>
            <person name="Park S.-N."/>
            <person name="Lim Y.K."/>
        </authorList>
    </citation>
    <scope>NUCLEOTIDE SEQUENCE [LARGE SCALE GENOMIC DNA]</scope>
    <source>
        <strain evidence="1 2">KCOM 3021</strain>
    </source>
</reference>
<sequence length="144" mass="17400">MLKFYIHELDYAISFLYKLELTDYSSRMRTRFLKILVEREHQFRDEYYELIKEHCRLDEQDNPIVIYEGDYQRYDIKDLNVFNAALLPLLNEEFYIELTMDKKNMIQSVAQSVLNCGLAFTGDEQFKYETLAEKFENLGFETQE</sequence>
<protein>
    <submittedName>
        <fullName evidence="1">Uncharacterized protein</fullName>
    </submittedName>
</protein>
<keyword evidence="2" id="KW-1185">Reference proteome</keyword>
<dbReference type="OrthoDB" id="2194466at2"/>